<evidence type="ECO:0000256" key="9">
    <source>
        <dbReference type="SAM" id="Phobius"/>
    </source>
</evidence>
<keyword evidence="3" id="KW-0813">Transport</keyword>
<gene>
    <name evidence="11" type="ORF">R5A26_42970</name>
</gene>
<reference evidence="11 12" key="1">
    <citation type="submission" date="2023-10" db="EMBL/GenBank/DDBJ databases">
        <title>Characterization of rhizosphere-enriched actinobacteria from wheat plants lab-grown on chernevaya soil.</title>
        <authorList>
            <person name="Tikhonova E.N."/>
            <person name="Konopkin A."/>
            <person name="Kravchenko I.K."/>
        </authorList>
    </citation>
    <scope>NUCLEOTIDE SEQUENCE [LARGE SCALE GENOMIC DNA]</scope>
    <source>
        <strain evidence="11 12">RR29</strain>
    </source>
</reference>
<protein>
    <submittedName>
        <fullName evidence="11">Multidrug effflux MFS transporter</fullName>
    </submittedName>
</protein>
<feature type="region of interest" description="Disordered" evidence="8">
    <location>
        <begin position="1"/>
        <end position="22"/>
    </location>
</feature>
<keyword evidence="7 9" id="KW-0472">Membrane</keyword>
<feature type="domain" description="Major facilitator superfamily (MFS) profile" evidence="10">
    <location>
        <begin position="31"/>
        <end position="417"/>
    </location>
</feature>
<keyword evidence="4" id="KW-1003">Cell membrane</keyword>
<dbReference type="SUPFAM" id="SSF103473">
    <property type="entry name" value="MFS general substrate transporter"/>
    <property type="match status" value="1"/>
</dbReference>
<evidence type="ECO:0000256" key="8">
    <source>
        <dbReference type="SAM" id="MobiDB-lite"/>
    </source>
</evidence>
<proteinExistence type="inferred from homology"/>
<dbReference type="Gene3D" id="1.20.1720.10">
    <property type="entry name" value="Multidrug resistance protein D"/>
    <property type="match status" value="1"/>
</dbReference>
<feature type="transmembrane region" description="Helical" evidence="9">
    <location>
        <begin position="28"/>
        <end position="46"/>
    </location>
</feature>
<keyword evidence="5 9" id="KW-0812">Transmembrane</keyword>
<organism evidence="11 12">
    <name type="scientific">Streptomyces prunicolor</name>
    <dbReference type="NCBI Taxonomy" id="67348"/>
    <lineage>
        <taxon>Bacteria</taxon>
        <taxon>Bacillati</taxon>
        <taxon>Actinomycetota</taxon>
        <taxon>Actinomycetes</taxon>
        <taxon>Kitasatosporales</taxon>
        <taxon>Streptomycetaceae</taxon>
        <taxon>Streptomyces</taxon>
    </lineage>
</organism>
<keyword evidence="12" id="KW-1185">Reference proteome</keyword>
<dbReference type="PANTHER" id="PTHR23502">
    <property type="entry name" value="MAJOR FACILITATOR SUPERFAMILY"/>
    <property type="match status" value="1"/>
</dbReference>
<comment type="caution">
    <text evidence="11">The sequence shown here is derived from an EMBL/GenBank/DDBJ whole genome shotgun (WGS) entry which is preliminary data.</text>
</comment>
<evidence type="ECO:0000256" key="1">
    <source>
        <dbReference type="ARBA" id="ARBA00004651"/>
    </source>
</evidence>
<dbReference type="InterPro" id="IPR011701">
    <property type="entry name" value="MFS"/>
</dbReference>
<evidence type="ECO:0000259" key="10">
    <source>
        <dbReference type="PROSITE" id="PS50850"/>
    </source>
</evidence>
<evidence type="ECO:0000313" key="12">
    <source>
        <dbReference type="Proteomes" id="UP001187346"/>
    </source>
</evidence>
<feature type="transmembrane region" description="Helical" evidence="9">
    <location>
        <begin position="391"/>
        <end position="412"/>
    </location>
</feature>
<dbReference type="PROSITE" id="PS00216">
    <property type="entry name" value="SUGAR_TRANSPORT_1"/>
    <property type="match status" value="1"/>
</dbReference>
<dbReference type="InterPro" id="IPR005829">
    <property type="entry name" value="Sugar_transporter_CS"/>
</dbReference>
<evidence type="ECO:0000256" key="6">
    <source>
        <dbReference type="ARBA" id="ARBA00022989"/>
    </source>
</evidence>
<dbReference type="NCBIfam" id="TIGR00710">
    <property type="entry name" value="efflux_Bcr_CflA"/>
    <property type="match status" value="1"/>
</dbReference>
<evidence type="ECO:0000313" key="11">
    <source>
        <dbReference type="EMBL" id="MDV7222715.1"/>
    </source>
</evidence>
<feature type="transmembrane region" description="Helical" evidence="9">
    <location>
        <begin position="268"/>
        <end position="289"/>
    </location>
</feature>
<dbReference type="InterPro" id="IPR036259">
    <property type="entry name" value="MFS_trans_sf"/>
</dbReference>
<comment type="similarity">
    <text evidence="2">Belongs to the major facilitator superfamily. Bcr/CmlA family.</text>
</comment>
<dbReference type="PANTHER" id="PTHR23502:SF132">
    <property type="entry name" value="POLYAMINE TRANSPORTER 2-RELATED"/>
    <property type="match status" value="1"/>
</dbReference>
<feature type="transmembrane region" description="Helical" evidence="9">
    <location>
        <begin position="363"/>
        <end position="385"/>
    </location>
</feature>
<feature type="transmembrane region" description="Helical" evidence="9">
    <location>
        <begin position="330"/>
        <end position="351"/>
    </location>
</feature>
<evidence type="ECO:0000256" key="4">
    <source>
        <dbReference type="ARBA" id="ARBA00022475"/>
    </source>
</evidence>
<feature type="transmembrane region" description="Helical" evidence="9">
    <location>
        <begin position="126"/>
        <end position="143"/>
    </location>
</feature>
<keyword evidence="6 9" id="KW-1133">Transmembrane helix</keyword>
<feature type="transmembrane region" description="Helical" evidence="9">
    <location>
        <begin position="301"/>
        <end position="324"/>
    </location>
</feature>
<evidence type="ECO:0000256" key="3">
    <source>
        <dbReference type="ARBA" id="ARBA00022448"/>
    </source>
</evidence>
<dbReference type="Proteomes" id="UP001187346">
    <property type="component" value="Unassembled WGS sequence"/>
</dbReference>
<dbReference type="Pfam" id="PF07690">
    <property type="entry name" value="MFS_1"/>
    <property type="match status" value="1"/>
</dbReference>
<sequence>MVSPSPSSSAAARTTAPADSTDPSRRTAVALVAVLAALTAVAPLATDMYVPGFPAMGDTLGASSSAVQLTMTAFLAGLVVGQLLIGPLSDSLGRRGLLLYGTAAFTVFSVGCALAPNIGVLTGARFLQGLAGAAGMVLARAVLTDRFQGAELPRYFAVLSQIMGVAPVAAPVLGGAVLAVSTWRAVFVVLTVMGGLLLLGVVRKVPETLPPERRHPGGITNTFRAMGELLGRRTFMGYVLVLAFISAALFAYISGSSFVFENLHGVSATMYSLIFASNAVAMLIAGATFSQLAGRVRLNNLLVGAVCVAGVGALAQVLLVLTVGETLAGTWIALFVTAGGIGMVFPSTLSIGQALGRNAPGAASALLGGLQFLFGALAAPLVGVFGEDSSLPMAVIMLISVAAAGVALVVLARPWEGRGEPTATEA</sequence>
<dbReference type="EMBL" id="JAWMAJ010000247">
    <property type="protein sequence ID" value="MDV7222715.1"/>
    <property type="molecule type" value="Genomic_DNA"/>
</dbReference>
<evidence type="ECO:0000256" key="2">
    <source>
        <dbReference type="ARBA" id="ARBA00006236"/>
    </source>
</evidence>
<comment type="subcellular location">
    <subcellularLocation>
        <location evidence="1">Cell membrane</location>
        <topology evidence="1">Multi-pass membrane protein</topology>
    </subcellularLocation>
</comment>
<dbReference type="PROSITE" id="PS50850">
    <property type="entry name" value="MFS"/>
    <property type="match status" value="1"/>
</dbReference>
<dbReference type="InterPro" id="IPR020846">
    <property type="entry name" value="MFS_dom"/>
</dbReference>
<feature type="transmembrane region" description="Helical" evidence="9">
    <location>
        <begin position="235"/>
        <end position="253"/>
    </location>
</feature>
<feature type="transmembrane region" description="Helical" evidence="9">
    <location>
        <begin position="155"/>
        <end position="179"/>
    </location>
</feature>
<dbReference type="CDD" id="cd17320">
    <property type="entry name" value="MFS_MdfA_MDR_like"/>
    <property type="match status" value="1"/>
</dbReference>
<accession>A0ABU4FQ58</accession>
<name>A0ABU4FQ58_9ACTN</name>
<feature type="transmembrane region" description="Helical" evidence="9">
    <location>
        <begin position="185"/>
        <end position="205"/>
    </location>
</feature>
<evidence type="ECO:0000256" key="7">
    <source>
        <dbReference type="ARBA" id="ARBA00023136"/>
    </source>
</evidence>
<feature type="transmembrane region" description="Helical" evidence="9">
    <location>
        <begin position="66"/>
        <end position="85"/>
    </location>
</feature>
<feature type="transmembrane region" description="Helical" evidence="9">
    <location>
        <begin position="97"/>
        <end position="120"/>
    </location>
</feature>
<dbReference type="InterPro" id="IPR004812">
    <property type="entry name" value="Efflux_drug-R_Bcr/CmlA"/>
</dbReference>
<dbReference type="RefSeq" id="WP_317775448.1">
    <property type="nucleotide sequence ID" value="NZ_JAWMAJ010000247.1"/>
</dbReference>
<evidence type="ECO:0000256" key="5">
    <source>
        <dbReference type="ARBA" id="ARBA00022692"/>
    </source>
</evidence>